<accession>A0A410QD03</accession>
<organism evidence="1 2">
    <name type="scientific">Acidilutibacter cellobiosedens</name>
    <dbReference type="NCBI Taxonomy" id="2507161"/>
    <lineage>
        <taxon>Bacteria</taxon>
        <taxon>Bacillati</taxon>
        <taxon>Bacillota</taxon>
        <taxon>Tissierellia</taxon>
        <taxon>Tissierellales</taxon>
        <taxon>Acidilutibacteraceae</taxon>
        <taxon>Acidilutibacter</taxon>
    </lineage>
</organism>
<dbReference type="RefSeq" id="WP_128752546.1">
    <property type="nucleotide sequence ID" value="NZ_CP035282.1"/>
</dbReference>
<dbReference type="EMBL" id="CP035282">
    <property type="protein sequence ID" value="QAT61870.1"/>
    <property type="molecule type" value="Genomic_DNA"/>
</dbReference>
<proteinExistence type="predicted"/>
<evidence type="ECO:0000313" key="2">
    <source>
        <dbReference type="Proteomes" id="UP000287969"/>
    </source>
</evidence>
<dbReference type="Proteomes" id="UP000287969">
    <property type="component" value="Chromosome"/>
</dbReference>
<dbReference type="KEGG" id="spoa:EQM13_09820"/>
<reference evidence="2" key="1">
    <citation type="submission" date="2019-01" db="EMBL/GenBank/DDBJ databases">
        <title>Draft genomes of a novel of Sporanaerobacter strains.</title>
        <authorList>
            <person name="Ma S."/>
        </authorList>
    </citation>
    <scope>NUCLEOTIDE SEQUENCE [LARGE SCALE GENOMIC DNA]</scope>
    <source>
        <strain evidence="2">NJN-17</strain>
    </source>
</reference>
<dbReference type="OrthoDB" id="9777703at2"/>
<keyword evidence="2" id="KW-1185">Reference proteome</keyword>
<gene>
    <name evidence="1" type="ORF">EQM13_09820</name>
</gene>
<name>A0A410QD03_9FIRM</name>
<protein>
    <submittedName>
        <fullName evidence="1">Uncharacterized protein</fullName>
    </submittedName>
</protein>
<sequence>MTNKIEYKIQKFNTEDNLKIGLNVVEWSIENNLIQQGFTALEETIRTYVCNETDRNNRERIAKIALMIKSEAITEKNLSTDVKGKVKRIADRLDPEIAKLSYQVSQKRNSINHFEFSDDSNDYNSLKRDLKKYYKEFKKIIEI</sequence>
<dbReference type="AlphaFoldDB" id="A0A410QD03"/>
<evidence type="ECO:0000313" key="1">
    <source>
        <dbReference type="EMBL" id="QAT61870.1"/>
    </source>
</evidence>